<evidence type="ECO:0000256" key="2">
    <source>
        <dbReference type="ARBA" id="ARBA00022980"/>
    </source>
</evidence>
<organism evidence="6 7">
    <name type="scientific">Ambispora gerdemannii</name>
    <dbReference type="NCBI Taxonomy" id="144530"/>
    <lineage>
        <taxon>Eukaryota</taxon>
        <taxon>Fungi</taxon>
        <taxon>Fungi incertae sedis</taxon>
        <taxon>Mucoromycota</taxon>
        <taxon>Glomeromycotina</taxon>
        <taxon>Glomeromycetes</taxon>
        <taxon>Archaeosporales</taxon>
        <taxon>Ambisporaceae</taxon>
        <taxon>Ambispora</taxon>
    </lineage>
</organism>
<keyword evidence="2" id="KW-0689">Ribosomal protein</keyword>
<name>A0A9N9FYF4_9GLOM</name>
<dbReference type="OrthoDB" id="275876at2759"/>
<keyword evidence="3" id="KW-0687">Ribonucleoprotein</keyword>
<comment type="caution">
    <text evidence="6">The sequence shown here is derived from an EMBL/GenBank/DDBJ whole genome shotgun (WGS) entry which is preliminary data.</text>
</comment>
<reference evidence="6" key="1">
    <citation type="submission" date="2021-06" db="EMBL/GenBank/DDBJ databases">
        <authorList>
            <person name="Kallberg Y."/>
            <person name="Tangrot J."/>
            <person name="Rosling A."/>
        </authorList>
    </citation>
    <scope>NUCLEOTIDE SEQUENCE</scope>
    <source>
        <strain evidence="6">MT106</strain>
    </source>
</reference>
<dbReference type="EMBL" id="CAJVPL010001343">
    <property type="protein sequence ID" value="CAG8566212.1"/>
    <property type="molecule type" value="Genomic_DNA"/>
</dbReference>
<sequence>MNAKLAATFLPGSGVFSKQALSIVLLPRKPIHQLTRNFATEVFSRPVIIKPQAISPLPSRLEAWLRDFQTNELIDIITLDRHVFGVPIRRDILHRVVVWQRDNWRQGTHSTKTRSEVSGSTRKVAPQKGRGKARVSTRRAPQFVGGGRAHGPHPRSHATDLPRQVRELGLRVALSSKFIQDQLYIVNNIDVPKPKTKELTDLLNRRLWDPLAIERRAGHSIMFVGASRTRNFELAQRNLQRVHYSTAQEVLEAGDVYNIIGHEVLVLDQGALKELELLLNPYIL</sequence>
<dbReference type="GO" id="GO:0003735">
    <property type="term" value="F:structural constituent of ribosome"/>
    <property type="evidence" value="ECO:0007669"/>
    <property type="project" value="InterPro"/>
</dbReference>
<evidence type="ECO:0000313" key="6">
    <source>
        <dbReference type="EMBL" id="CAG8566212.1"/>
    </source>
</evidence>
<dbReference type="GO" id="GO:0005840">
    <property type="term" value="C:ribosome"/>
    <property type="evidence" value="ECO:0007669"/>
    <property type="project" value="UniProtKB-KW"/>
</dbReference>
<dbReference type="Proteomes" id="UP000789831">
    <property type="component" value="Unassembled WGS sequence"/>
</dbReference>
<gene>
    <name evidence="6" type="ORF">AGERDE_LOCUS7404</name>
</gene>
<feature type="region of interest" description="Disordered" evidence="5">
    <location>
        <begin position="108"/>
        <end position="159"/>
    </location>
</feature>
<dbReference type="InterPro" id="IPR002136">
    <property type="entry name" value="Ribosomal_uL4"/>
</dbReference>
<comment type="similarity">
    <text evidence="1">Belongs to the universal ribosomal protein uL4 family.</text>
</comment>
<dbReference type="HAMAP" id="MF_01328_B">
    <property type="entry name" value="Ribosomal_uL4_B"/>
    <property type="match status" value="1"/>
</dbReference>
<evidence type="ECO:0000256" key="1">
    <source>
        <dbReference type="ARBA" id="ARBA00010528"/>
    </source>
</evidence>
<feature type="compositionally biased region" description="Polar residues" evidence="5">
    <location>
        <begin position="108"/>
        <end position="121"/>
    </location>
</feature>
<dbReference type="Gene3D" id="3.40.1370.10">
    <property type="match status" value="1"/>
</dbReference>
<dbReference type="NCBIfam" id="TIGR03953">
    <property type="entry name" value="rplD_bact"/>
    <property type="match status" value="1"/>
</dbReference>
<evidence type="ECO:0000256" key="5">
    <source>
        <dbReference type="SAM" id="MobiDB-lite"/>
    </source>
</evidence>
<keyword evidence="7" id="KW-1185">Reference proteome</keyword>
<dbReference type="GO" id="GO:1990904">
    <property type="term" value="C:ribonucleoprotein complex"/>
    <property type="evidence" value="ECO:0007669"/>
    <property type="project" value="UniProtKB-KW"/>
</dbReference>
<evidence type="ECO:0000256" key="4">
    <source>
        <dbReference type="ARBA" id="ARBA00040565"/>
    </source>
</evidence>
<dbReference type="Pfam" id="PF00573">
    <property type="entry name" value="Ribosomal_L4"/>
    <property type="match status" value="1"/>
</dbReference>
<evidence type="ECO:0000313" key="7">
    <source>
        <dbReference type="Proteomes" id="UP000789831"/>
    </source>
</evidence>
<dbReference type="InterPro" id="IPR013005">
    <property type="entry name" value="Ribosomal_uL4-like"/>
</dbReference>
<dbReference type="GO" id="GO:0006412">
    <property type="term" value="P:translation"/>
    <property type="evidence" value="ECO:0007669"/>
    <property type="project" value="InterPro"/>
</dbReference>
<dbReference type="SUPFAM" id="SSF52166">
    <property type="entry name" value="Ribosomal protein L4"/>
    <property type="match status" value="1"/>
</dbReference>
<proteinExistence type="inferred from homology"/>
<dbReference type="InterPro" id="IPR023574">
    <property type="entry name" value="Ribosomal_uL4_dom_sf"/>
</dbReference>
<protein>
    <recommendedName>
        <fullName evidence="4">Large ribosomal subunit protein uL4m</fullName>
    </recommendedName>
</protein>
<accession>A0A9N9FYF4</accession>
<evidence type="ECO:0000256" key="3">
    <source>
        <dbReference type="ARBA" id="ARBA00023274"/>
    </source>
</evidence>
<dbReference type="PANTHER" id="PTHR10746">
    <property type="entry name" value="50S RIBOSOMAL PROTEIN L4"/>
    <property type="match status" value="1"/>
</dbReference>
<dbReference type="PANTHER" id="PTHR10746:SF6">
    <property type="entry name" value="LARGE RIBOSOMAL SUBUNIT PROTEIN UL4M"/>
    <property type="match status" value="1"/>
</dbReference>
<dbReference type="AlphaFoldDB" id="A0A9N9FYF4"/>